<dbReference type="EMBL" id="LRDB01000051">
    <property type="protein sequence ID" value="KYG72493.1"/>
    <property type="molecule type" value="Genomic_DNA"/>
</dbReference>
<gene>
    <name evidence="1" type="ORF">AWN68_12095</name>
</gene>
<dbReference type="STRING" id="296218.AWN68_12095"/>
<proteinExistence type="predicted"/>
<protein>
    <recommendedName>
        <fullName evidence="3">Phytase-like domain-containing protein</fullName>
    </recommendedName>
</protein>
<comment type="caution">
    <text evidence="1">The sequence shown here is derived from an EMBL/GenBank/DDBJ whole genome shotgun (WGS) entry which is preliminary data.</text>
</comment>
<organism evidence="1 2">
    <name type="scientific">Roseivirga echinicomitans</name>
    <dbReference type="NCBI Taxonomy" id="296218"/>
    <lineage>
        <taxon>Bacteria</taxon>
        <taxon>Pseudomonadati</taxon>
        <taxon>Bacteroidota</taxon>
        <taxon>Cytophagia</taxon>
        <taxon>Cytophagales</taxon>
        <taxon>Roseivirgaceae</taxon>
        <taxon>Roseivirga</taxon>
    </lineage>
</organism>
<evidence type="ECO:0008006" key="3">
    <source>
        <dbReference type="Google" id="ProtNLM"/>
    </source>
</evidence>
<evidence type="ECO:0000313" key="2">
    <source>
        <dbReference type="Proteomes" id="UP000075615"/>
    </source>
</evidence>
<keyword evidence="2" id="KW-1185">Reference proteome</keyword>
<reference evidence="1 2" key="1">
    <citation type="submission" date="2016-01" db="EMBL/GenBank/DDBJ databases">
        <title>Genome sequencing of Roseivirga echinicomitans KMM 6058.</title>
        <authorList>
            <person name="Selvaratnam C."/>
            <person name="Thevarajoo S."/>
            <person name="Goh K.M."/>
            <person name="Ee R."/>
            <person name="Chan K.-G."/>
            <person name="Chong C.S."/>
        </authorList>
    </citation>
    <scope>NUCLEOTIDE SEQUENCE [LARGE SCALE GENOMIC DNA]</scope>
    <source>
        <strain evidence="1 2">KMM 6058</strain>
    </source>
</reference>
<evidence type="ECO:0000313" key="1">
    <source>
        <dbReference type="EMBL" id="KYG72493.1"/>
    </source>
</evidence>
<dbReference type="AlphaFoldDB" id="A0A150X179"/>
<name>A0A150X179_9BACT</name>
<dbReference type="Proteomes" id="UP000075615">
    <property type="component" value="Unassembled WGS sequence"/>
</dbReference>
<accession>A0A150X179</accession>
<sequence length="352" mass="39874">MKRIGLIVIILLFVSLYFVIDYDSNNSSSELIKPVIDETGIRTFKMELVLLKPFNFPDGKSVFRIFSDGANVWGIDNNQEVILIENYGNKVNLGLVKSGGAPFENSQLSSVRNFNGNLHMVDIEKNTIRSQIGLDSIVDFRKLLTPIYNGVPVKDDRYLTITDEGPQSSLQLISVSDAVPIWSKELMDLFELESTDFPEIVAEGVFTYNQKQTFYVPGRIGAFATFSEDGSLNYIAKTIDKTQAPKVFTKQILKGFTAQMFVREPDFYVNYSASADDRLIYILSKFKLGRNDDFMTVDTYEVHNGGYFTSFAVPNLGEELPIEIAVLDNNLFFVLYENYSVAVFEIHLKTEY</sequence>
<dbReference type="RefSeq" id="WP_068419067.1">
    <property type="nucleotide sequence ID" value="NZ_LRDB01000051.1"/>
</dbReference>